<protein>
    <recommendedName>
        <fullName evidence="5">DUF624 domain-containing protein</fullName>
    </recommendedName>
</protein>
<keyword evidence="2" id="KW-0472">Membrane</keyword>
<name>A0ABU7SCA5_9ACTN</name>
<organism evidence="3 4">
    <name type="scientific">Plantactinospora veratri</name>
    <dbReference type="NCBI Taxonomy" id="1436122"/>
    <lineage>
        <taxon>Bacteria</taxon>
        <taxon>Bacillati</taxon>
        <taxon>Actinomycetota</taxon>
        <taxon>Actinomycetes</taxon>
        <taxon>Micromonosporales</taxon>
        <taxon>Micromonosporaceae</taxon>
        <taxon>Plantactinospora</taxon>
    </lineage>
</organism>
<proteinExistence type="predicted"/>
<evidence type="ECO:0000313" key="3">
    <source>
        <dbReference type="EMBL" id="MEE6307567.1"/>
    </source>
</evidence>
<evidence type="ECO:0008006" key="5">
    <source>
        <dbReference type="Google" id="ProtNLM"/>
    </source>
</evidence>
<feature type="transmembrane region" description="Helical" evidence="2">
    <location>
        <begin position="123"/>
        <end position="147"/>
    </location>
</feature>
<dbReference type="RefSeq" id="WP_331207853.1">
    <property type="nucleotide sequence ID" value="NZ_JAZGQL010000007.1"/>
</dbReference>
<comment type="caution">
    <text evidence="3">The sequence shown here is derived from an EMBL/GenBank/DDBJ whole genome shotgun (WGS) entry which is preliminary data.</text>
</comment>
<keyword evidence="4" id="KW-1185">Reference proteome</keyword>
<feature type="region of interest" description="Disordered" evidence="1">
    <location>
        <begin position="1"/>
        <end position="26"/>
    </location>
</feature>
<accession>A0ABU7SCA5</accession>
<evidence type="ECO:0000256" key="2">
    <source>
        <dbReference type="SAM" id="Phobius"/>
    </source>
</evidence>
<feature type="transmembrane region" description="Helical" evidence="2">
    <location>
        <begin position="38"/>
        <end position="67"/>
    </location>
</feature>
<dbReference type="Proteomes" id="UP001339911">
    <property type="component" value="Unassembled WGS sequence"/>
</dbReference>
<dbReference type="EMBL" id="JAZGQL010000007">
    <property type="protein sequence ID" value="MEE6307567.1"/>
    <property type="molecule type" value="Genomic_DNA"/>
</dbReference>
<feature type="transmembrane region" description="Helical" evidence="2">
    <location>
        <begin position="88"/>
        <end position="111"/>
    </location>
</feature>
<keyword evidence="2" id="KW-0812">Transmembrane</keyword>
<keyword evidence="2" id="KW-1133">Transmembrane helix</keyword>
<gene>
    <name evidence="3" type="ORF">V1634_12110</name>
</gene>
<evidence type="ECO:0000256" key="1">
    <source>
        <dbReference type="SAM" id="MobiDB-lite"/>
    </source>
</evidence>
<evidence type="ECO:0000313" key="4">
    <source>
        <dbReference type="Proteomes" id="UP001339911"/>
    </source>
</evidence>
<sequence length="219" mass="22332">MAEGPRRAPEKGPAWPEEPLPAATRPDWRETLRTASDLALLGIVVTLASLPVVTAGAAVATGSAALHTSIETGSWPGVRPVLRDFRRAVLPGILPSLLAGITAVVLAVNLLALTRGVVPGGAVLVAVTAALAAAAGGFAGLTVVRLGQRGGRGWRDALREASRTVRDHPATLLGTAGTVALATLLCVLILPPLTPILVGYTLFGLHATTRRLGRAPATG</sequence>
<feature type="compositionally biased region" description="Basic and acidic residues" evidence="1">
    <location>
        <begin position="1"/>
        <end position="10"/>
    </location>
</feature>
<reference evidence="3 4" key="1">
    <citation type="submission" date="2024-01" db="EMBL/GenBank/DDBJ databases">
        <title>Genome insights into Plantactinospora veratri sp. nov.</title>
        <authorList>
            <person name="Wang L."/>
        </authorList>
    </citation>
    <scope>NUCLEOTIDE SEQUENCE [LARGE SCALE GENOMIC DNA]</scope>
    <source>
        <strain evidence="3 4">NEAU-FHS4</strain>
    </source>
</reference>